<name>A0A8K0P051_LADFU</name>
<sequence>MRSPIHHQTLFPFPGDPRGVSMRLCSELCIGGSNAIRNSRIGKRGYVVKSIVILDRREQTSFVLRIVYYFVNKEIMGIDRWVSRENLILKMLIVNKARRNIYGHVKNMRLTAAQPEEQQVQAEGDQQPAESQKDPQIQARVGYDDHYDDHHHHHEPEGYWKKKLIWKPDWQKIWKPGKKLIWKPAWKKIWKPIWKEVWKPIWKEVWKVEWKKLWKPVLVKVWVPGEKSHGVDDHGWEYTSHGLWKKKLIWKPYWKKIWKPASKLVWVKEKKLAWKEAWKKIWVPAWKKIWVPAWKKIWKPVWISEWILIQKDHPPPSEEIHHHGWEDPHHGWDRKGGAGAADSSVAQSEQQQSVASPNEHLTPPLPLLPDARRRSWAFPGAAQEQTSQQQQEQVDLEQQQRFQRSLEQQQSTVVWPGPVASAAAAEPAQAEAQPQLQEAQ</sequence>
<dbReference type="InterPro" id="IPR032134">
    <property type="entry name" value="DUF4816"/>
</dbReference>
<dbReference type="Proteomes" id="UP000792457">
    <property type="component" value="Unassembled WGS sequence"/>
</dbReference>
<evidence type="ECO:0000313" key="3">
    <source>
        <dbReference type="Proteomes" id="UP000792457"/>
    </source>
</evidence>
<feature type="compositionally biased region" description="Low complexity" evidence="1">
    <location>
        <begin position="340"/>
        <end position="356"/>
    </location>
</feature>
<evidence type="ECO:0000313" key="2">
    <source>
        <dbReference type="EMBL" id="KAG8228142.1"/>
    </source>
</evidence>
<gene>
    <name evidence="2" type="ORF">J437_LFUL002798</name>
</gene>
<dbReference type="OrthoDB" id="7482646at2759"/>
<proteinExistence type="predicted"/>
<reference evidence="2" key="1">
    <citation type="submission" date="2013-04" db="EMBL/GenBank/DDBJ databases">
        <authorList>
            <person name="Qu J."/>
            <person name="Murali S.C."/>
            <person name="Bandaranaike D."/>
            <person name="Bellair M."/>
            <person name="Blankenburg K."/>
            <person name="Chao H."/>
            <person name="Dinh H."/>
            <person name="Doddapaneni H."/>
            <person name="Downs B."/>
            <person name="Dugan-Rocha S."/>
            <person name="Elkadiri S."/>
            <person name="Gnanaolivu R.D."/>
            <person name="Hernandez B."/>
            <person name="Javaid M."/>
            <person name="Jayaseelan J.C."/>
            <person name="Lee S."/>
            <person name="Li M."/>
            <person name="Ming W."/>
            <person name="Munidasa M."/>
            <person name="Muniz J."/>
            <person name="Nguyen L."/>
            <person name="Ongeri F."/>
            <person name="Osuji N."/>
            <person name="Pu L.-L."/>
            <person name="Puazo M."/>
            <person name="Qu C."/>
            <person name="Quiroz J."/>
            <person name="Raj R."/>
            <person name="Weissenberger G."/>
            <person name="Xin Y."/>
            <person name="Zou X."/>
            <person name="Han Y."/>
            <person name="Richards S."/>
            <person name="Worley K."/>
            <person name="Muzny D."/>
            <person name="Gibbs R."/>
        </authorList>
    </citation>
    <scope>NUCLEOTIDE SEQUENCE</scope>
    <source>
        <strain evidence="2">Sampled in the wild</strain>
    </source>
</reference>
<organism evidence="2 3">
    <name type="scientific">Ladona fulva</name>
    <name type="common">Scarce chaser dragonfly</name>
    <name type="synonym">Libellula fulva</name>
    <dbReference type="NCBI Taxonomy" id="123851"/>
    <lineage>
        <taxon>Eukaryota</taxon>
        <taxon>Metazoa</taxon>
        <taxon>Ecdysozoa</taxon>
        <taxon>Arthropoda</taxon>
        <taxon>Hexapoda</taxon>
        <taxon>Insecta</taxon>
        <taxon>Pterygota</taxon>
        <taxon>Palaeoptera</taxon>
        <taxon>Odonata</taxon>
        <taxon>Epiprocta</taxon>
        <taxon>Anisoptera</taxon>
        <taxon>Libelluloidea</taxon>
        <taxon>Libellulidae</taxon>
        <taxon>Ladona</taxon>
    </lineage>
</organism>
<dbReference type="PANTHER" id="PTHR21698">
    <property type="entry name" value="PROTEIN (PUTATIVE)-RELATED"/>
    <property type="match status" value="1"/>
</dbReference>
<protein>
    <submittedName>
        <fullName evidence="2">Uncharacterized protein</fullName>
    </submittedName>
</protein>
<feature type="compositionally biased region" description="Basic and acidic residues" evidence="1">
    <location>
        <begin position="317"/>
        <end position="336"/>
    </location>
</feature>
<dbReference type="Pfam" id="PF16086">
    <property type="entry name" value="DUF4816"/>
    <property type="match status" value="2"/>
</dbReference>
<accession>A0A8K0P051</accession>
<comment type="caution">
    <text evidence="2">The sequence shown here is derived from an EMBL/GenBank/DDBJ whole genome shotgun (WGS) entry which is preliminary data.</text>
</comment>
<feature type="region of interest" description="Disordered" evidence="1">
    <location>
        <begin position="317"/>
        <end position="440"/>
    </location>
</feature>
<reference evidence="2" key="2">
    <citation type="submission" date="2017-10" db="EMBL/GenBank/DDBJ databases">
        <title>Ladona fulva Genome sequencing and assembly.</title>
        <authorList>
            <person name="Murali S."/>
            <person name="Richards S."/>
            <person name="Bandaranaike D."/>
            <person name="Bellair M."/>
            <person name="Blankenburg K."/>
            <person name="Chao H."/>
            <person name="Dinh H."/>
            <person name="Doddapaneni H."/>
            <person name="Dugan-Rocha S."/>
            <person name="Elkadiri S."/>
            <person name="Gnanaolivu R."/>
            <person name="Hernandez B."/>
            <person name="Skinner E."/>
            <person name="Javaid M."/>
            <person name="Lee S."/>
            <person name="Li M."/>
            <person name="Ming W."/>
            <person name="Munidasa M."/>
            <person name="Muniz J."/>
            <person name="Nguyen L."/>
            <person name="Hughes D."/>
            <person name="Osuji N."/>
            <person name="Pu L.-L."/>
            <person name="Puazo M."/>
            <person name="Qu C."/>
            <person name="Quiroz J."/>
            <person name="Raj R."/>
            <person name="Weissenberger G."/>
            <person name="Xin Y."/>
            <person name="Zou X."/>
            <person name="Han Y."/>
            <person name="Worley K."/>
            <person name="Muzny D."/>
            <person name="Gibbs R."/>
        </authorList>
    </citation>
    <scope>NUCLEOTIDE SEQUENCE</scope>
    <source>
        <strain evidence="2">Sampled in the wild</strain>
    </source>
</reference>
<dbReference type="PANTHER" id="PTHR21698:SF4">
    <property type="entry name" value="PROTEIN (PUTATIVE)-RELATED"/>
    <property type="match status" value="1"/>
</dbReference>
<feature type="region of interest" description="Disordered" evidence="1">
    <location>
        <begin position="115"/>
        <end position="135"/>
    </location>
</feature>
<evidence type="ECO:0000256" key="1">
    <source>
        <dbReference type="SAM" id="MobiDB-lite"/>
    </source>
</evidence>
<feature type="compositionally biased region" description="Low complexity" evidence="1">
    <location>
        <begin position="418"/>
        <end position="440"/>
    </location>
</feature>
<dbReference type="AlphaFoldDB" id="A0A8K0P051"/>
<feature type="compositionally biased region" description="Low complexity" evidence="1">
    <location>
        <begin position="383"/>
        <end position="411"/>
    </location>
</feature>
<keyword evidence="3" id="KW-1185">Reference proteome</keyword>
<dbReference type="EMBL" id="KZ308360">
    <property type="protein sequence ID" value="KAG8228142.1"/>
    <property type="molecule type" value="Genomic_DNA"/>
</dbReference>